<comment type="caution">
    <text evidence="1">The sequence shown here is derived from an EMBL/GenBank/DDBJ whole genome shotgun (WGS) entry which is preliminary data.</text>
</comment>
<evidence type="ECO:0000313" key="1">
    <source>
        <dbReference type="EMBL" id="MBW7571644.1"/>
    </source>
</evidence>
<sequence>MSKDIKQAVINELDRRITLLKDHQSEQILVNGDQYSELNQALSKVIGVPLTGELESMKEFVRTL</sequence>
<keyword evidence="2" id="KW-1185">Reference proteome</keyword>
<reference evidence="1 2" key="1">
    <citation type="submission" date="2021-03" db="EMBL/GenBank/DDBJ databases">
        <title>Caproiciproducens sp. nov. isolated from feces of cow.</title>
        <authorList>
            <person name="Choi J.-Y."/>
        </authorList>
    </citation>
    <scope>NUCLEOTIDE SEQUENCE [LARGE SCALE GENOMIC DNA]</scope>
    <source>
        <strain evidence="1 2">AGMB10547</strain>
    </source>
</reference>
<gene>
    <name evidence="1" type="ORF">J5W02_02355</name>
</gene>
<dbReference type="RefSeq" id="WP_219964040.1">
    <property type="nucleotide sequence ID" value="NZ_JAGFNZ010000001.1"/>
</dbReference>
<accession>A0ABS7DK20</accession>
<dbReference type="Proteomes" id="UP000719942">
    <property type="component" value="Unassembled WGS sequence"/>
</dbReference>
<organism evidence="1 2">
    <name type="scientific">Caproiciproducens faecalis</name>
    <dbReference type="NCBI Taxonomy" id="2820301"/>
    <lineage>
        <taxon>Bacteria</taxon>
        <taxon>Bacillati</taxon>
        <taxon>Bacillota</taxon>
        <taxon>Clostridia</taxon>
        <taxon>Eubacteriales</taxon>
        <taxon>Acutalibacteraceae</taxon>
        <taxon>Caproiciproducens</taxon>
    </lineage>
</organism>
<evidence type="ECO:0000313" key="2">
    <source>
        <dbReference type="Proteomes" id="UP000719942"/>
    </source>
</evidence>
<proteinExistence type="predicted"/>
<protein>
    <submittedName>
        <fullName evidence="1">Uncharacterized protein</fullName>
    </submittedName>
</protein>
<name>A0ABS7DK20_9FIRM</name>
<dbReference type="EMBL" id="JAGFNZ010000001">
    <property type="protein sequence ID" value="MBW7571644.1"/>
    <property type="molecule type" value="Genomic_DNA"/>
</dbReference>